<name>A0A1Z4BR08_9FLAO</name>
<proteinExistence type="predicted"/>
<organism evidence="9 10">
    <name type="scientific">Capnocytophaga endodontalis</name>
    <dbReference type="NCBI Taxonomy" id="2708117"/>
    <lineage>
        <taxon>Bacteria</taxon>
        <taxon>Pseudomonadati</taxon>
        <taxon>Bacteroidota</taxon>
        <taxon>Flavobacteriia</taxon>
        <taxon>Flavobacteriales</taxon>
        <taxon>Flavobacteriaceae</taxon>
        <taxon>Capnocytophaga</taxon>
    </lineage>
</organism>
<feature type="region of interest" description="Disordered" evidence="6">
    <location>
        <begin position="374"/>
        <end position="399"/>
    </location>
</feature>
<comment type="subcellular location">
    <subcellularLocation>
        <location evidence="1">Cell outer membrane</location>
    </subcellularLocation>
</comment>
<dbReference type="PANTHER" id="PTHR30329:SF21">
    <property type="entry name" value="LIPOPROTEIN YIAD-RELATED"/>
    <property type="match status" value="1"/>
</dbReference>
<dbReference type="PROSITE" id="PS51123">
    <property type="entry name" value="OMPA_2"/>
    <property type="match status" value="1"/>
</dbReference>
<evidence type="ECO:0000259" key="8">
    <source>
        <dbReference type="PROSITE" id="PS51123"/>
    </source>
</evidence>
<evidence type="ECO:0000313" key="9">
    <source>
        <dbReference type="EMBL" id="ASF43662.1"/>
    </source>
</evidence>
<protein>
    <submittedName>
        <fullName evidence="9">Flagellar motor protein MotB</fullName>
    </submittedName>
</protein>
<dbReference type="InterPro" id="IPR006690">
    <property type="entry name" value="OMPA-like_CS"/>
</dbReference>
<keyword evidence="10" id="KW-1185">Reference proteome</keyword>
<dbReference type="Pfam" id="PF00691">
    <property type="entry name" value="OmpA"/>
    <property type="match status" value="1"/>
</dbReference>
<feature type="chain" id="PRO_5012735123" evidence="7">
    <location>
        <begin position="19"/>
        <end position="399"/>
    </location>
</feature>
<evidence type="ECO:0000256" key="5">
    <source>
        <dbReference type="SAM" id="Coils"/>
    </source>
</evidence>
<dbReference type="PROSITE" id="PS01068">
    <property type="entry name" value="OMPA_1"/>
    <property type="match status" value="1"/>
</dbReference>
<keyword evidence="2 4" id="KW-0472">Membrane</keyword>
<gene>
    <name evidence="9" type="ORF">CBG49_11540</name>
</gene>
<keyword evidence="3" id="KW-0998">Cell outer membrane</keyword>
<evidence type="ECO:0000256" key="2">
    <source>
        <dbReference type="ARBA" id="ARBA00023136"/>
    </source>
</evidence>
<feature type="coiled-coil region" evidence="5">
    <location>
        <begin position="218"/>
        <end position="252"/>
    </location>
</feature>
<dbReference type="InterPro" id="IPR050330">
    <property type="entry name" value="Bact_OuterMem_StrucFunc"/>
</dbReference>
<dbReference type="AlphaFoldDB" id="A0A1Z4BR08"/>
<dbReference type="PANTHER" id="PTHR30329">
    <property type="entry name" value="STATOR ELEMENT OF FLAGELLAR MOTOR COMPLEX"/>
    <property type="match status" value="1"/>
</dbReference>
<evidence type="ECO:0000313" key="10">
    <source>
        <dbReference type="Proteomes" id="UP000197007"/>
    </source>
</evidence>
<evidence type="ECO:0000256" key="4">
    <source>
        <dbReference type="PROSITE-ProRule" id="PRU00473"/>
    </source>
</evidence>
<dbReference type="PRINTS" id="PR01021">
    <property type="entry name" value="OMPADOMAIN"/>
</dbReference>
<dbReference type="CDD" id="cd07185">
    <property type="entry name" value="OmpA_C-like"/>
    <property type="match status" value="1"/>
</dbReference>
<feature type="domain" description="OmpA-like" evidence="8">
    <location>
        <begin position="286"/>
        <end position="399"/>
    </location>
</feature>
<dbReference type="InterPro" id="IPR036737">
    <property type="entry name" value="OmpA-like_sf"/>
</dbReference>
<evidence type="ECO:0000256" key="6">
    <source>
        <dbReference type="SAM" id="MobiDB-lite"/>
    </source>
</evidence>
<dbReference type="EMBL" id="CP022022">
    <property type="protein sequence ID" value="ASF43662.1"/>
    <property type="molecule type" value="Genomic_DNA"/>
</dbReference>
<keyword evidence="9" id="KW-0969">Cilium</keyword>
<sequence>MKKNILALASLAFLGVQAQQVDYNRWSVDVNGGVNKATTPFTAGYGTSTPNFWSANVGVRYMANNKFGIRLAGGYDVFKNDDDSPAFESNIWNVNLQGVANLARVLSFEEWTSDLGLLLHAGLGYSQLKSDAISKPDKIAFLTVGLTPQLRISNRIAFLLDGSMYINTKQQLTYDTKSANGQKGFQGNHFTLTAGLNIAIGKQGKHADWAGADVREQEEDVTQRIAALESNVADLKGEVANKQNKMNDANGNRIPDEIESYLNDNYQAKAANAATGDNDVASGDVAADLIRKGYISAYFDFNSSEPQVSSSWSIDFVGKYMKENPNAHITVNGYADELGGTNYNATLSQKRADAVKNLLVKAGIDANRITAQGKGVDNSVDKNSPRARQLARKATFQLK</sequence>
<keyword evidence="7" id="KW-0732">Signal</keyword>
<dbReference type="KEGG" id="capn:CBG49_11540"/>
<dbReference type="GO" id="GO:0009279">
    <property type="term" value="C:cell outer membrane"/>
    <property type="evidence" value="ECO:0007669"/>
    <property type="project" value="UniProtKB-SubCell"/>
</dbReference>
<dbReference type="RefSeq" id="WP_088594588.1">
    <property type="nucleotide sequence ID" value="NZ_CP022022.1"/>
</dbReference>
<evidence type="ECO:0000256" key="7">
    <source>
        <dbReference type="SAM" id="SignalP"/>
    </source>
</evidence>
<dbReference type="Proteomes" id="UP000197007">
    <property type="component" value="Chromosome"/>
</dbReference>
<dbReference type="InterPro" id="IPR006664">
    <property type="entry name" value="OMP_bac"/>
</dbReference>
<reference evidence="10" key="1">
    <citation type="submission" date="2017-06" db="EMBL/GenBank/DDBJ databases">
        <title>Complete genome sequence of Capnocytophaga sp. KCOM 1579 (=ChDC OS43) isolated from a human refractory periapical abscess lesion.</title>
        <authorList>
            <person name="Kook J.-K."/>
            <person name="Park S.-N."/>
            <person name="Lim Y.K."/>
            <person name="Roh H."/>
        </authorList>
    </citation>
    <scope>NUCLEOTIDE SEQUENCE [LARGE SCALE GENOMIC DNA]</scope>
    <source>
        <strain evidence="10">ChDC OS43</strain>
    </source>
</reference>
<evidence type="ECO:0000256" key="1">
    <source>
        <dbReference type="ARBA" id="ARBA00004442"/>
    </source>
</evidence>
<dbReference type="InterPro" id="IPR006665">
    <property type="entry name" value="OmpA-like"/>
</dbReference>
<dbReference type="SUPFAM" id="SSF103088">
    <property type="entry name" value="OmpA-like"/>
    <property type="match status" value="1"/>
</dbReference>
<keyword evidence="9" id="KW-0966">Cell projection</keyword>
<evidence type="ECO:0000256" key="3">
    <source>
        <dbReference type="ARBA" id="ARBA00023237"/>
    </source>
</evidence>
<feature type="signal peptide" evidence="7">
    <location>
        <begin position="1"/>
        <end position="18"/>
    </location>
</feature>
<accession>A0A1Z4BR08</accession>
<dbReference type="Gene3D" id="3.30.1330.60">
    <property type="entry name" value="OmpA-like domain"/>
    <property type="match status" value="1"/>
</dbReference>
<keyword evidence="5" id="KW-0175">Coiled coil</keyword>
<keyword evidence="9" id="KW-0282">Flagellum</keyword>